<evidence type="ECO:0000313" key="3">
    <source>
        <dbReference type="Proteomes" id="UP000694403"/>
    </source>
</evidence>
<keyword evidence="3" id="KW-1185">Reference proteome</keyword>
<evidence type="ECO:0000256" key="1">
    <source>
        <dbReference type="SAM" id="MobiDB-lite"/>
    </source>
</evidence>
<proteinExistence type="predicted"/>
<organism evidence="2 3">
    <name type="scientific">Chelydra serpentina</name>
    <name type="common">Snapping turtle</name>
    <name type="synonym">Testudo serpentina</name>
    <dbReference type="NCBI Taxonomy" id="8475"/>
    <lineage>
        <taxon>Eukaryota</taxon>
        <taxon>Metazoa</taxon>
        <taxon>Chordata</taxon>
        <taxon>Craniata</taxon>
        <taxon>Vertebrata</taxon>
        <taxon>Euteleostomi</taxon>
        <taxon>Archelosauria</taxon>
        <taxon>Testudinata</taxon>
        <taxon>Testudines</taxon>
        <taxon>Cryptodira</taxon>
        <taxon>Durocryptodira</taxon>
        <taxon>Americhelydia</taxon>
        <taxon>Chelydroidea</taxon>
        <taxon>Chelydridae</taxon>
        <taxon>Chelydra</taxon>
    </lineage>
</organism>
<dbReference type="AlphaFoldDB" id="A0A8C3XIF8"/>
<accession>A0A8C3XIF8</accession>
<evidence type="ECO:0000313" key="2">
    <source>
        <dbReference type="Ensembl" id="ENSCSRP00000000555.1"/>
    </source>
</evidence>
<reference evidence="2" key="2">
    <citation type="submission" date="2025-09" db="UniProtKB">
        <authorList>
            <consortium name="Ensembl"/>
        </authorList>
    </citation>
    <scope>IDENTIFICATION</scope>
</reference>
<sequence length="107" mass="11527">VGLRWHAASLNRSSLPGLGPRGKGKQGFGEEHRRGHAGLFEKAQPSPAYAMGRPCIFTLNHSVILFTQALCWNCKGVRCNARALIHGFSLLGFAILEGCIVTGDMPP</sequence>
<name>A0A8C3XIF8_CHESE</name>
<feature type="region of interest" description="Disordered" evidence="1">
    <location>
        <begin position="12"/>
        <end position="36"/>
    </location>
</feature>
<protein>
    <submittedName>
        <fullName evidence="2">Uncharacterized protein</fullName>
    </submittedName>
</protein>
<reference evidence="2" key="1">
    <citation type="submission" date="2025-08" db="UniProtKB">
        <authorList>
            <consortium name="Ensembl"/>
        </authorList>
    </citation>
    <scope>IDENTIFICATION</scope>
</reference>
<dbReference type="Proteomes" id="UP000694403">
    <property type="component" value="Unplaced"/>
</dbReference>
<dbReference type="Ensembl" id="ENSCSRT00000000574.1">
    <property type="protein sequence ID" value="ENSCSRP00000000555.1"/>
    <property type="gene ID" value="ENSCSRG00000000470.1"/>
</dbReference>